<dbReference type="PANTHER" id="PTHR40465">
    <property type="entry name" value="CHROMOSOME 1, WHOLE GENOME SHOTGUN SEQUENCE"/>
    <property type="match status" value="1"/>
</dbReference>
<dbReference type="RefSeq" id="XP_001885270.1">
    <property type="nucleotide sequence ID" value="XM_001885235.1"/>
</dbReference>
<organism evidence="4">
    <name type="scientific">Laccaria bicolor (strain S238N-H82 / ATCC MYA-4686)</name>
    <name type="common">Bicoloured deceiver</name>
    <name type="synonym">Laccaria laccata var. bicolor</name>
    <dbReference type="NCBI Taxonomy" id="486041"/>
    <lineage>
        <taxon>Eukaryota</taxon>
        <taxon>Fungi</taxon>
        <taxon>Dikarya</taxon>
        <taxon>Basidiomycota</taxon>
        <taxon>Agaricomycotina</taxon>
        <taxon>Agaricomycetes</taxon>
        <taxon>Agaricomycetidae</taxon>
        <taxon>Agaricales</taxon>
        <taxon>Agaricineae</taxon>
        <taxon>Hydnangiaceae</taxon>
        <taxon>Laccaria</taxon>
    </lineage>
</organism>
<protein>
    <submittedName>
        <fullName evidence="3">Predicted protein</fullName>
    </submittedName>
</protein>
<keyword evidence="4" id="KW-1185">Reference proteome</keyword>
<feature type="transmembrane region" description="Helical" evidence="1">
    <location>
        <begin position="100"/>
        <end position="120"/>
    </location>
</feature>
<sequence>MFAQFSVCAFVYASKSFKIANYVRIDQISYLLYCSLGGSVAADAPVAGSLCALLFGNRTGFKRTDSLVTSLMAFTINTGLLTSICAIACFVTYALWPQRLIFMGVYFALSKYINSLLASLNARGLLRDKGYAVSIIPSCMVATPFTCHPPMTSCDSKINVMGCTPEM</sequence>
<dbReference type="Pfam" id="PF20152">
    <property type="entry name" value="DUF6534"/>
    <property type="match status" value="1"/>
</dbReference>
<feature type="domain" description="DUF6534" evidence="2">
    <location>
        <begin position="39"/>
        <end position="123"/>
    </location>
</feature>
<dbReference type="InterPro" id="IPR045339">
    <property type="entry name" value="DUF6534"/>
</dbReference>
<dbReference type="PANTHER" id="PTHR40465:SF1">
    <property type="entry name" value="DUF6534 DOMAIN-CONTAINING PROTEIN"/>
    <property type="match status" value="1"/>
</dbReference>
<dbReference type="OrthoDB" id="2745105at2759"/>
<dbReference type="HOGENOM" id="CLU_135748_0_0_1"/>
<dbReference type="Proteomes" id="UP000001194">
    <property type="component" value="Unassembled WGS sequence"/>
</dbReference>
<reference evidence="3 4" key="1">
    <citation type="journal article" date="2008" name="Nature">
        <title>The genome of Laccaria bicolor provides insights into mycorrhizal symbiosis.</title>
        <authorList>
            <person name="Martin F."/>
            <person name="Aerts A."/>
            <person name="Ahren D."/>
            <person name="Brun A."/>
            <person name="Danchin E.G.J."/>
            <person name="Duchaussoy F."/>
            <person name="Gibon J."/>
            <person name="Kohler A."/>
            <person name="Lindquist E."/>
            <person name="Pereda V."/>
            <person name="Salamov A."/>
            <person name="Shapiro H.J."/>
            <person name="Wuyts J."/>
            <person name="Blaudez D."/>
            <person name="Buee M."/>
            <person name="Brokstein P."/>
            <person name="Canbaeck B."/>
            <person name="Cohen D."/>
            <person name="Courty P.E."/>
            <person name="Coutinho P.M."/>
            <person name="Delaruelle C."/>
            <person name="Detter J.C."/>
            <person name="Deveau A."/>
            <person name="DiFazio S."/>
            <person name="Duplessis S."/>
            <person name="Fraissinet-Tachet L."/>
            <person name="Lucic E."/>
            <person name="Frey-Klett P."/>
            <person name="Fourrey C."/>
            <person name="Feussner I."/>
            <person name="Gay G."/>
            <person name="Grimwood J."/>
            <person name="Hoegger P.J."/>
            <person name="Jain P."/>
            <person name="Kilaru S."/>
            <person name="Labbe J."/>
            <person name="Lin Y.C."/>
            <person name="Legue V."/>
            <person name="Le Tacon F."/>
            <person name="Marmeisse R."/>
            <person name="Melayah D."/>
            <person name="Montanini B."/>
            <person name="Muratet M."/>
            <person name="Nehls U."/>
            <person name="Niculita-Hirzel H."/>
            <person name="Oudot-Le Secq M.P."/>
            <person name="Peter M."/>
            <person name="Quesneville H."/>
            <person name="Rajashekar B."/>
            <person name="Reich M."/>
            <person name="Rouhier N."/>
            <person name="Schmutz J."/>
            <person name="Yin T."/>
            <person name="Chalot M."/>
            <person name="Henrissat B."/>
            <person name="Kuees U."/>
            <person name="Lucas S."/>
            <person name="Van de Peer Y."/>
            <person name="Podila G.K."/>
            <person name="Polle A."/>
            <person name="Pukkila P.J."/>
            <person name="Richardson P.M."/>
            <person name="Rouze P."/>
            <person name="Sanders I.R."/>
            <person name="Stajich J.E."/>
            <person name="Tunlid A."/>
            <person name="Tuskan G."/>
            <person name="Grigoriev I.V."/>
        </authorList>
    </citation>
    <scope>NUCLEOTIDE SEQUENCE [LARGE SCALE GENOMIC DNA]</scope>
    <source>
        <strain evidence="4">S238N-H82 / ATCC MYA-4686</strain>
    </source>
</reference>
<evidence type="ECO:0000313" key="4">
    <source>
        <dbReference type="Proteomes" id="UP000001194"/>
    </source>
</evidence>
<dbReference type="GeneID" id="6080912"/>
<evidence type="ECO:0000256" key="1">
    <source>
        <dbReference type="SAM" id="Phobius"/>
    </source>
</evidence>
<feature type="transmembrane region" description="Helical" evidence="1">
    <location>
        <begin position="67"/>
        <end position="94"/>
    </location>
</feature>
<gene>
    <name evidence="3" type="ORF">LACBIDRAFT_306379</name>
</gene>
<evidence type="ECO:0000313" key="3">
    <source>
        <dbReference type="EMBL" id="EDR04015.1"/>
    </source>
</evidence>
<dbReference type="EMBL" id="DS547120">
    <property type="protein sequence ID" value="EDR04015.1"/>
    <property type="molecule type" value="Genomic_DNA"/>
</dbReference>
<accession>B0DMR5</accession>
<keyword evidence="1" id="KW-0812">Transmembrane</keyword>
<dbReference type="InParanoid" id="B0DMR5"/>
<evidence type="ECO:0000259" key="2">
    <source>
        <dbReference type="Pfam" id="PF20152"/>
    </source>
</evidence>
<keyword evidence="1" id="KW-1133">Transmembrane helix</keyword>
<feature type="transmembrane region" description="Helical" evidence="1">
    <location>
        <begin position="30"/>
        <end position="55"/>
    </location>
</feature>
<dbReference type="KEGG" id="lbc:LACBIDRAFT_306379"/>
<dbReference type="AlphaFoldDB" id="B0DMR5"/>
<keyword evidence="1" id="KW-0472">Membrane</keyword>
<name>B0DMR5_LACBS</name>
<proteinExistence type="predicted"/>